<dbReference type="STRING" id="6313.A0A0K0DCY0"/>
<reference evidence="3" key="2">
    <citation type="submission" date="2017-02" db="UniProtKB">
        <authorList>
            <consortium name="WormBaseParasite"/>
        </authorList>
    </citation>
    <scope>IDENTIFICATION</scope>
</reference>
<keyword evidence="2" id="KW-1185">Reference proteome</keyword>
<dbReference type="Pfam" id="PF01683">
    <property type="entry name" value="EB"/>
    <property type="match status" value="1"/>
</dbReference>
<feature type="domain" description="EB" evidence="1">
    <location>
        <begin position="40"/>
        <end position="79"/>
    </location>
</feature>
<dbReference type="InterPro" id="IPR006149">
    <property type="entry name" value="EB_dom"/>
</dbReference>
<evidence type="ECO:0000313" key="3">
    <source>
        <dbReference type="WBParaSite" id="ACAC_0000849701-mRNA-1"/>
    </source>
</evidence>
<organism evidence="2 3">
    <name type="scientific">Angiostrongylus cantonensis</name>
    <name type="common">Rat lungworm</name>
    <dbReference type="NCBI Taxonomy" id="6313"/>
    <lineage>
        <taxon>Eukaryota</taxon>
        <taxon>Metazoa</taxon>
        <taxon>Ecdysozoa</taxon>
        <taxon>Nematoda</taxon>
        <taxon>Chromadorea</taxon>
        <taxon>Rhabditida</taxon>
        <taxon>Rhabditina</taxon>
        <taxon>Rhabditomorpha</taxon>
        <taxon>Strongyloidea</taxon>
        <taxon>Metastrongylidae</taxon>
        <taxon>Angiostrongylus</taxon>
    </lineage>
</organism>
<evidence type="ECO:0000259" key="1">
    <source>
        <dbReference type="Pfam" id="PF01683"/>
    </source>
</evidence>
<dbReference type="AlphaFoldDB" id="A0A0K0DCY0"/>
<reference evidence="2" key="1">
    <citation type="submission" date="2012-09" db="EMBL/GenBank/DDBJ databases">
        <authorList>
            <person name="Martin A.A."/>
        </authorList>
    </citation>
    <scope>NUCLEOTIDE SEQUENCE</scope>
</reference>
<evidence type="ECO:0000313" key="2">
    <source>
        <dbReference type="Proteomes" id="UP000035642"/>
    </source>
</evidence>
<dbReference type="Proteomes" id="UP000035642">
    <property type="component" value="Unassembled WGS sequence"/>
</dbReference>
<protein>
    <submittedName>
        <fullName evidence="3">EB domain-containing protein</fullName>
    </submittedName>
</protein>
<proteinExistence type="predicted"/>
<name>A0A0K0DCY0_ANGCA</name>
<accession>A0A0K0DCY0</accession>
<sequence>MQRKPDEFTFNSIALLRLTSNSVFFRIVMFSEALTFIAACSPNEISIANTCLPISALGGPCVYSAQCQYQGAYCRNGFCGFANPYVDPICSIPGQQVERGGGMVKNCMHRVCSVGFNCEYNSAWGQYICCGAYDPNNDYAYGKI</sequence>
<dbReference type="WBParaSite" id="ACAC_0000849701-mRNA-1">
    <property type="protein sequence ID" value="ACAC_0000849701-mRNA-1"/>
    <property type="gene ID" value="ACAC_0000849701"/>
</dbReference>